<dbReference type="EMBL" id="JACXVP010000002">
    <property type="protein sequence ID" value="KAG5623503.1"/>
    <property type="molecule type" value="Genomic_DNA"/>
</dbReference>
<sequence>MSVAGLSNKCLFRLGEPFIDLHTVKARTAVVVISNWTMVFLLTRLFNNIVISVKSSVESG</sequence>
<dbReference type="Proteomes" id="UP000824120">
    <property type="component" value="Chromosome 2"/>
</dbReference>
<organism evidence="1 2">
    <name type="scientific">Solanum commersonii</name>
    <name type="common">Commerson's wild potato</name>
    <name type="synonym">Commerson's nightshade</name>
    <dbReference type="NCBI Taxonomy" id="4109"/>
    <lineage>
        <taxon>Eukaryota</taxon>
        <taxon>Viridiplantae</taxon>
        <taxon>Streptophyta</taxon>
        <taxon>Embryophyta</taxon>
        <taxon>Tracheophyta</taxon>
        <taxon>Spermatophyta</taxon>
        <taxon>Magnoliopsida</taxon>
        <taxon>eudicotyledons</taxon>
        <taxon>Gunneridae</taxon>
        <taxon>Pentapetalae</taxon>
        <taxon>asterids</taxon>
        <taxon>lamiids</taxon>
        <taxon>Solanales</taxon>
        <taxon>Solanaceae</taxon>
        <taxon>Solanoideae</taxon>
        <taxon>Solaneae</taxon>
        <taxon>Solanum</taxon>
    </lineage>
</organism>
<accession>A0A9J6AHK3</accession>
<gene>
    <name evidence="1" type="ORF">H5410_008721</name>
</gene>
<keyword evidence="2" id="KW-1185">Reference proteome</keyword>
<protein>
    <submittedName>
        <fullName evidence="1">Uncharacterized protein</fullName>
    </submittedName>
</protein>
<dbReference type="AlphaFoldDB" id="A0A9J6AHK3"/>
<comment type="caution">
    <text evidence="1">The sequence shown here is derived from an EMBL/GenBank/DDBJ whole genome shotgun (WGS) entry which is preliminary data.</text>
</comment>
<evidence type="ECO:0000313" key="2">
    <source>
        <dbReference type="Proteomes" id="UP000824120"/>
    </source>
</evidence>
<name>A0A9J6AHK3_SOLCO</name>
<reference evidence="1 2" key="1">
    <citation type="submission" date="2020-09" db="EMBL/GenBank/DDBJ databases">
        <title>De no assembly of potato wild relative species, Solanum commersonii.</title>
        <authorList>
            <person name="Cho K."/>
        </authorList>
    </citation>
    <scope>NUCLEOTIDE SEQUENCE [LARGE SCALE GENOMIC DNA]</scope>
    <source>
        <strain evidence="1">LZ3.2</strain>
        <tissue evidence="1">Leaf</tissue>
    </source>
</reference>
<evidence type="ECO:0000313" key="1">
    <source>
        <dbReference type="EMBL" id="KAG5623503.1"/>
    </source>
</evidence>
<proteinExistence type="predicted"/>